<comment type="caution">
    <text evidence="2">The sequence shown here is derived from an EMBL/GenBank/DDBJ whole genome shotgun (WGS) entry which is preliminary data.</text>
</comment>
<dbReference type="Proteomes" id="UP001241603">
    <property type="component" value="Unassembled WGS sequence"/>
</dbReference>
<name>A0ABU0H7Y8_9HYPH</name>
<dbReference type="EMBL" id="JAUSVO010000003">
    <property type="protein sequence ID" value="MDQ0438390.1"/>
    <property type="molecule type" value="Genomic_DNA"/>
</dbReference>
<keyword evidence="1" id="KW-0812">Transmembrane</keyword>
<proteinExistence type="predicted"/>
<evidence type="ECO:0000313" key="3">
    <source>
        <dbReference type="Proteomes" id="UP001241603"/>
    </source>
</evidence>
<reference evidence="2 3" key="1">
    <citation type="submission" date="2023-07" db="EMBL/GenBank/DDBJ databases">
        <title>Genomic Encyclopedia of Type Strains, Phase IV (KMG-IV): sequencing the most valuable type-strain genomes for metagenomic binning, comparative biology and taxonomic classification.</title>
        <authorList>
            <person name="Goeker M."/>
        </authorList>
    </citation>
    <scope>NUCLEOTIDE SEQUENCE [LARGE SCALE GENOMIC DNA]</scope>
    <source>
        <strain evidence="2 3">B6-8</strain>
    </source>
</reference>
<protein>
    <submittedName>
        <fullName evidence="2">Uncharacterized protein</fullName>
    </submittedName>
</protein>
<accession>A0ABU0H7Y8</accession>
<sequence>MLIAVLGNLPQLALGLCWTTVVFLGGRRFERWKSGRRLSER</sequence>
<keyword evidence="1" id="KW-1133">Transmembrane helix</keyword>
<keyword evidence="1" id="KW-0472">Membrane</keyword>
<feature type="transmembrane region" description="Helical" evidence="1">
    <location>
        <begin position="12"/>
        <end position="29"/>
    </location>
</feature>
<keyword evidence="3" id="KW-1185">Reference proteome</keyword>
<evidence type="ECO:0000256" key="1">
    <source>
        <dbReference type="SAM" id="Phobius"/>
    </source>
</evidence>
<dbReference type="RefSeq" id="WP_266349276.1">
    <property type="nucleotide sequence ID" value="NZ_JAPKNG010000003.1"/>
</dbReference>
<organism evidence="2 3">
    <name type="scientific">Kaistia dalseonensis</name>
    <dbReference type="NCBI Taxonomy" id="410840"/>
    <lineage>
        <taxon>Bacteria</taxon>
        <taxon>Pseudomonadati</taxon>
        <taxon>Pseudomonadota</taxon>
        <taxon>Alphaproteobacteria</taxon>
        <taxon>Hyphomicrobiales</taxon>
        <taxon>Kaistiaceae</taxon>
        <taxon>Kaistia</taxon>
    </lineage>
</organism>
<evidence type="ECO:0000313" key="2">
    <source>
        <dbReference type="EMBL" id="MDQ0438390.1"/>
    </source>
</evidence>
<gene>
    <name evidence="2" type="ORF">QO014_002782</name>
</gene>